<dbReference type="Pfam" id="PF02416">
    <property type="entry name" value="TatA_B_E"/>
    <property type="match status" value="1"/>
</dbReference>
<dbReference type="HAMAP" id="MF_00237">
    <property type="entry name" value="TatB"/>
    <property type="match status" value="1"/>
</dbReference>
<dbReference type="AlphaFoldDB" id="A0A290Z0L9"/>
<dbReference type="GO" id="GO:0043953">
    <property type="term" value="P:protein transport by the Tat complex"/>
    <property type="evidence" value="ECO:0007669"/>
    <property type="project" value="UniProtKB-UniRule"/>
</dbReference>
<dbReference type="RefSeq" id="WP_096491544.1">
    <property type="nucleotide sequence ID" value="NZ_CP023445.1"/>
</dbReference>
<protein>
    <recommendedName>
        <fullName evidence="9">Sec-independent protein translocase protein TatB</fullName>
    </recommendedName>
</protein>
<keyword evidence="5 9" id="KW-0653">Protein transport</keyword>
<keyword evidence="8 9" id="KW-0472">Membrane</keyword>
<dbReference type="KEGG" id="apre:CNX65_03955"/>
<evidence type="ECO:0000256" key="1">
    <source>
        <dbReference type="ARBA" id="ARBA00004167"/>
    </source>
</evidence>
<evidence type="ECO:0000256" key="2">
    <source>
        <dbReference type="ARBA" id="ARBA00022448"/>
    </source>
</evidence>
<organism evidence="11 12">
    <name type="scientific">Actinosynnema pretiosum</name>
    <dbReference type="NCBI Taxonomy" id="42197"/>
    <lineage>
        <taxon>Bacteria</taxon>
        <taxon>Bacillati</taxon>
        <taxon>Actinomycetota</taxon>
        <taxon>Actinomycetes</taxon>
        <taxon>Pseudonocardiales</taxon>
        <taxon>Pseudonocardiaceae</taxon>
        <taxon>Actinosynnema</taxon>
    </lineage>
</organism>
<feature type="region of interest" description="Disordered" evidence="10">
    <location>
        <begin position="80"/>
        <end position="130"/>
    </location>
</feature>
<evidence type="ECO:0000256" key="6">
    <source>
        <dbReference type="ARBA" id="ARBA00022989"/>
    </source>
</evidence>
<dbReference type="InterPro" id="IPR003369">
    <property type="entry name" value="TatA/B/E"/>
</dbReference>
<comment type="subunit">
    <text evidence="9">The Tat system comprises two distinct complexes: a TatABC complex, containing multiple copies of TatA, TatB and TatC subunits, and a separate TatA complex, containing only TatA subunits. Substrates initially bind to the TatABC complex, which probably triggers association of the separate TatA complex to form the active translocon.</text>
</comment>
<dbReference type="NCBIfam" id="TIGR01410">
    <property type="entry name" value="tatB"/>
    <property type="match status" value="1"/>
</dbReference>
<dbReference type="EMBL" id="CP023445">
    <property type="protein sequence ID" value="ATE52542.1"/>
    <property type="molecule type" value="Genomic_DNA"/>
</dbReference>
<evidence type="ECO:0000313" key="12">
    <source>
        <dbReference type="Proteomes" id="UP000218505"/>
    </source>
</evidence>
<comment type="function">
    <text evidence="9">Part of the twin-arginine translocation (Tat) system that transports large folded proteins containing a characteristic twin-arginine motif in their signal peptide across membranes. Together with TatC, TatB is part of a receptor directly interacting with Tat signal peptides. TatB may form an oligomeric binding site that transiently accommodates folded Tat precursor proteins before their translocation.</text>
</comment>
<keyword evidence="7 9" id="KW-0811">Translocation</keyword>
<evidence type="ECO:0000256" key="9">
    <source>
        <dbReference type="HAMAP-Rule" id="MF_00237"/>
    </source>
</evidence>
<reference evidence="11" key="1">
    <citation type="submission" date="2017-09" db="EMBL/GenBank/DDBJ databases">
        <title>Complete Genome Sequence of ansamitocin-producing Bacterium Actinosynnema pretiosum X47.</title>
        <authorList>
            <person name="Cao G."/>
            <person name="Zong G."/>
            <person name="Zhong C."/>
            <person name="Fu J."/>
        </authorList>
    </citation>
    <scope>NUCLEOTIDE SEQUENCE [LARGE SCALE GENOMIC DNA]</scope>
    <source>
        <strain evidence="11">X47</strain>
    </source>
</reference>
<evidence type="ECO:0000256" key="10">
    <source>
        <dbReference type="SAM" id="MobiDB-lite"/>
    </source>
</evidence>
<comment type="similarity">
    <text evidence="9">Belongs to the TatB family.</text>
</comment>
<feature type="compositionally biased region" description="Pro residues" evidence="10">
    <location>
        <begin position="101"/>
        <end position="115"/>
    </location>
</feature>
<dbReference type="GO" id="GO:0008320">
    <property type="term" value="F:protein transmembrane transporter activity"/>
    <property type="evidence" value="ECO:0007669"/>
    <property type="project" value="UniProtKB-UniRule"/>
</dbReference>
<feature type="compositionally biased region" description="Basic and acidic residues" evidence="10">
    <location>
        <begin position="84"/>
        <end position="95"/>
    </location>
</feature>
<accession>A0A290Z0L9</accession>
<comment type="subcellular location">
    <subcellularLocation>
        <location evidence="9">Cell membrane</location>
        <topology evidence="9">Single-pass membrane protein</topology>
    </subcellularLocation>
    <subcellularLocation>
        <location evidence="1">Membrane</location>
        <topology evidence="1">Single-pass membrane protein</topology>
    </subcellularLocation>
</comment>
<keyword evidence="3 9" id="KW-1003">Cell membrane</keyword>
<proteinExistence type="inferred from homology"/>
<gene>
    <name evidence="9 11" type="primary">tatB</name>
    <name evidence="11" type="ORF">CNX65_03955</name>
</gene>
<name>A0A290Z0L9_9PSEU</name>
<evidence type="ECO:0000313" key="11">
    <source>
        <dbReference type="EMBL" id="ATE52542.1"/>
    </source>
</evidence>
<keyword evidence="2 9" id="KW-0813">Transport</keyword>
<dbReference type="Proteomes" id="UP000218505">
    <property type="component" value="Chromosome"/>
</dbReference>
<feature type="compositionally biased region" description="Basic and acidic residues" evidence="10">
    <location>
        <begin position="118"/>
        <end position="130"/>
    </location>
</feature>
<evidence type="ECO:0000256" key="5">
    <source>
        <dbReference type="ARBA" id="ARBA00022927"/>
    </source>
</evidence>
<dbReference type="Gene3D" id="1.20.5.3310">
    <property type="match status" value="1"/>
</dbReference>
<sequence>MFENVGFSELLVLVLAGLFILGPERLPDAAAWLGRTIRQVKEYATGAREQLKNEMGPEFEQIRKPLEDLRELRNFNPRQAITKHLWDDQPDEKPNGHPSTGYPPVPTEQAPPPQRPLAHNERPPYDPDAT</sequence>
<dbReference type="InterPro" id="IPR018448">
    <property type="entry name" value="TatB"/>
</dbReference>
<keyword evidence="6 9" id="KW-1133">Transmembrane helix</keyword>
<evidence type="ECO:0000256" key="4">
    <source>
        <dbReference type="ARBA" id="ARBA00022692"/>
    </source>
</evidence>
<keyword evidence="4 9" id="KW-0812">Transmembrane</keyword>
<evidence type="ECO:0000256" key="3">
    <source>
        <dbReference type="ARBA" id="ARBA00022475"/>
    </source>
</evidence>
<dbReference type="GO" id="GO:0033281">
    <property type="term" value="C:TAT protein transport complex"/>
    <property type="evidence" value="ECO:0007669"/>
    <property type="project" value="UniProtKB-UniRule"/>
</dbReference>
<evidence type="ECO:0000256" key="7">
    <source>
        <dbReference type="ARBA" id="ARBA00023010"/>
    </source>
</evidence>
<dbReference type="PRINTS" id="PR01506">
    <property type="entry name" value="TATBPROTEIN"/>
</dbReference>
<keyword evidence="12" id="KW-1185">Reference proteome</keyword>
<evidence type="ECO:0000256" key="8">
    <source>
        <dbReference type="ARBA" id="ARBA00023136"/>
    </source>
</evidence>